<keyword evidence="4" id="KW-0732">Signal</keyword>
<dbReference type="PANTHER" id="PTHR46678">
    <property type="entry name" value="LECITHIN RETINOL ACYLTRANSFERASE"/>
    <property type="match status" value="1"/>
</dbReference>
<keyword evidence="3" id="KW-1133">Transmembrane helix</keyword>
<dbReference type="GO" id="GO:0047173">
    <property type="term" value="F:phosphatidylcholine-retinol O-acyltransferase activity"/>
    <property type="evidence" value="ECO:0007669"/>
    <property type="project" value="InterPro"/>
</dbReference>
<feature type="region of interest" description="Disordered" evidence="2">
    <location>
        <begin position="20"/>
        <end position="41"/>
    </location>
</feature>
<feature type="active site" description="Acyl-thioester intermediate" evidence="1">
    <location>
        <position position="140"/>
    </location>
</feature>
<dbReference type="Pfam" id="PF04970">
    <property type="entry name" value="LRAT"/>
    <property type="match status" value="1"/>
</dbReference>
<dbReference type="RefSeq" id="XP_005753779.1">
    <property type="nucleotide sequence ID" value="XM_005753722.1"/>
</dbReference>
<keyword evidence="3" id="KW-0812">Transmembrane</keyword>
<feature type="compositionally biased region" description="Basic and acidic residues" evidence="2">
    <location>
        <begin position="20"/>
        <end position="40"/>
    </location>
</feature>
<evidence type="ECO:0000256" key="1">
    <source>
        <dbReference type="PIRSR" id="PIRSR642288-1"/>
    </source>
</evidence>
<sequence length="210" mass="23770">MFPLPLLGLLFISASGFEPPAEKKKEKESEEEPECHGGEKRKSKYDTIFTRGDLLEVPRTLFIHFGIYLGGDRVAHFIPDIMPVISSDQYRISQMVSNTRLLLGVLAKVLSHAVLKGEDVARRAEKLEGEVPYSLLWYNCEHFVMYCRYGTVMSFQTFQFCKTMRKLLLSQRVAKSAAVLALCLVLYLQAVSLCSVLLAVILPFLIWMAS</sequence>
<keyword evidence="3" id="KW-0472">Membrane</keyword>
<dbReference type="InterPro" id="IPR007053">
    <property type="entry name" value="LRAT_dom"/>
</dbReference>
<accession>A0A9Y3S647</accession>
<dbReference type="GO" id="GO:0005791">
    <property type="term" value="C:rough endoplasmic reticulum"/>
    <property type="evidence" value="ECO:0007669"/>
    <property type="project" value="TreeGrafter"/>
</dbReference>
<proteinExistence type="predicted"/>
<feature type="signal peptide" evidence="4">
    <location>
        <begin position="1"/>
        <end position="16"/>
    </location>
</feature>
<feature type="domain" description="LRAT" evidence="5">
    <location>
        <begin position="54"/>
        <end position="156"/>
    </location>
</feature>
<gene>
    <name evidence="7" type="primary">LOC102215628</name>
</gene>
<protein>
    <submittedName>
        <fullName evidence="7">Lecithin retinol acyltransferase-like isoform X2</fullName>
    </submittedName>
</protein>
<dbReference type="PANTHER" id="PTHR46678:SF2">
    <property type="entry name" value="LECITHIN RETINOL ACYLTRANSFERASE-LIKE-RELATED"/>
    <property type="match status" value="1"/>
</dbReference>
<organism evidence="6 7">
    <name type="scientific">Pundamilia nyererei</name>
    <dbReference type="NCBI Taxonomy" id="303518"/>
    <lineage>
        <taxon>Eukaryota</taxon>
        <taxon>Metazoa</taxon>
        <taxon>Chordata</taxon>
        <taxon>Craniata</taxon>
        <taxon>Vertebrata</taxon>
        <taxon>Euteleostomi</taxon>
        <taxon>Actinopterygii</taxon>
        <taxon>Neopterygii</taxon>
        <taxon>Teleostei</taxon>
        <taxon>Neoteleostei</taxon>
        <taxon>Acanthomorphata</taxon>
        <taxon>Ovalentaria</taxon>
        <taxon>Cichlomorphae</taxon>
        <taxon>Cichliformes</taxon>
        <taxon>Cichlidae</taxon>
        <taxon>African cichlids</taxon>
        <taxon>Pseudocrenilabrinae</taxon>
        <taxon>Haplochromini</taxon>
        <taxon>Pundamilia</taxon>
    </lineage>
</organism>
<dbReference type="GO" id="GO:0042572">
    <property type="term" value="P:retinol metabolic process"/>
    <property type="evidence" value="ECO:0007669"/>
    <property type="project" value="InterPro"/>
</dbReference>
<evidence type="ECO:0000256" key="2">
    <source>
        <dbReference type="SAM" id="MobiDB-lite"/>
    </source>
</evidence>
<reference evidence="7" key="1">
    <citation type="submission" date="2025-08" db="UniProtKB">
        <authorList>
            <consortium name="RefSeq"/>
        </authorList>
    </citation>
    <scope>IDENTIFICATION</scope>
</reference>
<evidence type="ECO:0000256" key="4">
    <source>
        <dbReference type="SAM" id="SignalP"/>
    </source>
</evidence>
<dbReference type="Proteomes" id="UP000695023">
    <property type="component" value="Unplaced"/>
</dbReference>
<keyword evidence="6" id="KW-1185">Reference proteome</keyword>
<dbReference type="GO" id="GO:0006776">
    <property type="term" value="P:vitamin A metabolic process"/>
    <property type="evidence" value="ECO:0007669"/>
    <property type="project" value="TreeGrafter"/>
</dbReference>
<evidence type="ECO:0000259" key="5">
    <source>
        <dbReference type="PROSITE" id="PS51934"/>
    </source>
</evidence>
<evidence type="ECO:0000313" key="7">
    <source>
        <dbReference type="RefSeq" id="XP_005753779.1"/>
    </source>
</evidence>
<dbReference type="Gene3D" id="3.90.1720.10">
    <property type="entry name" value="endopeptidase domain like (from Nostoc punctiforme)"/>
    <property type="match status" value="1"/>
</dbReference>
<evidence type="ECO:0000313" key="6">
    <source>
        <dbReference type="Proteomes" id="UP000695023"/>
    </source>
</evidence>
<feature type="chain" id="PRO_5041280058" evidence="4">
    <location>
        <begin position="17"/>
        <end position="210"/>
    </location>
</feature>
<evidence type="ECO:0000256" key="3">
    <source>
        <dbReference type="SAM" id="Phobius"/>
    </source>
</evidence>
<dbReference type="GeneID" id="102215628"/>
<feature type="transmembrane region" description="Helical" evidence="3">
    <location>
        <begin position="177"/>
        <end position="207"/>
    </location>
</feature>
<dbReference type="AlphaFoldDB" id="A0A9Y3S647"/>
<dbReference type="InterPro" id="IPR042288">
    <property type="entry name" value="LRAT"/>
</dbReference>
<dbReference type="PROSITE" id="PS51934">
    <property type="entry name" value="LRAT"/>
    <property type="match status" value="1"/>
</dbReference>
<name>A0A9Y3S647_9CICH</name>